<proteinExistence type="predicted"/>
<gene>
    <name evidence="1" type="ORF">A45J_0595</name>
</gene>
<dbReference type="GO" id="GO:0005524">
    <property type="term" value="F:ATP binding"/>
    <property type="evidence" value="ECO:0007669"/>
    <property type="project" value="TreeGrafter"/>
</dbReference>
<comment type="caution">
    <text evidence="1">The sequence shown here is derived from an EMBL/GenBank/DDBJ whole genome shotgun (WGS) entry which is preliminary data.</text>
</comment>
<dbReference type="GO" id="GO:0005829">
    <property type="term" value="C:cytosol"/>
    <property type="evidence" value="ECO:0007669"/>
    <property type="project" value="TreeGrafter"/>
</dbReference>
<dbReference type="InterPro" id="IPR015867">
    <property type="entry name" value="N-reg_PII/ATP_PRibTrfase_C"/>
</dbReference>
<dbReference type="Pfam" id="PF00543">
    <property type="entry name" value="P-II"/>
    <property type="match status" value="1"/>
</dbReference>
<evidence type="ECO:0000313" key="1">
    <source>
        <dbReference type="EMBL" id="GER92864.1"/>
    </source>
</evidence>
<dbReference type="SUPFAM" id="SSF54913">
    <property type="entry name" value="GlnB-like"/>
    <property type="match status" value="1"/>
</dbReference>
<dbReference type="SMART" id="SM00938">
    <property type="entry name" value="P-II"/>
    <property type="match status" value="1"/>
</dbReference>
<dbReference type="EMBL" id="BLAB01000001">
    <property type="protein sequence ID" value="GER92864.1"/>
    <property type="molecule type" value="Genomic_DNA"/>
</dbReference>
<sequence length="100" mass="11286">MKLITAIVRTTCLEKIVRDLRDAGIKGMTITEVKGIGEQVELFRPYTVHRKIELFVPDERAEEVSRIILEHSHTGLAGDGIIAVSPIEHIVKIRTKERIS</sequence>
<dbReference type="GO" id="GO:0006808">
    <property type="term" value="P:regulation of nitrogen utilization"/>
    <property type="evidence" value="ECO:0007669"/>
    <property type="project" value="InterPro"/>
</dbReference>
<name>A0A5J4KUC5_9ZZZZ</name>
<dbReference type="GO" id="GO:0030234">
    <property type="term" value="F:enzyme regulator activity"/>
    <property type="evidence" value="ECO:0007669"/>
    <property type="project" value="InterPro"/>
</dbReference>
<protein>
    <submittedName>
        <fullName evidence="1">P-II family nitrogen regulator</fullName>
    </submittedName>
</protein>
<dbReference type="Gene3D" id="3.30.70.120">
    <property type="match status" value="1"/>
</dbReference>
<accession>A0A5J4KUC5</accession>
<reference evidence="1" key="1">
    <citation type="submission" date="2019-10" db="EMBL/GenBank/DDBJ databases">
        <title>Metagenomic sequencing of thiosulfate-disproportionating enrichment culture.</title>
        <authorList>
            <person name="Umezawa K."/>
            <person name="Kojima H."/>
            <person name="Fukui M."/>
        </authorList>
    </citation>
    <scope>NUCLEOTIDE SEQUENCE</scope>
    <source>
        <strain evidence="1">45J</strain>
    </source>
</reference>
<dbReference type="InterPro" id="IPR011322">
    <property type="entry name" value="N-reg_PII-like_a/b"/>
</dbReference>
<dbReference type="PRINTS" id="PR00340">
    <property type="entry name" value="PIIGLNB"/>
</dbReference>
<dbReference type="InterPro" id="IPR002187">
    <property type="entry name" value="N-reg_PII"/>
</dbReference>
<organism evidence="1">
    <name type="scientific">hot springs metagenome</name>
    <dbReference type="NCBI Taxonomy" id="433727"/>
    <lineage>
        <taxon>unclassified sequences</taxon>
        <taxon>metagenomes</taxon>
        <taxon>ecological metagenomes</taxon>
    </lineage>
</organism>
<dbReference type="PROSITE" id="PS51343">
    <property type="entry name" value="PII_GLNB_DOM"/>
    <property type="match status" value="1"/>
</dbReference>
<dbReference type="AlphaFoldDB" id="A0A5J4KUC5"/>
<dbReference type="PANTHER" id="PTHR30115:SF11">
    <property type="entry name" value="NITROGEN REGULATORY PROTEIN P-II HOMOLOG"/>
    <property type="match status" value="1"/>
</dbReference>
<dbReference type="PANTHER" id="PTHR30115">
    <property type="entry name" value="NITROGEN REGULATORY PROTEIN P-II"/>
    <property type="match status" value="1"/>
</dbReference>